<dbReference type="Pfam" id="PF00055">
    <property type="entry name" value="Laminin_N"/>
    <property type="match status" value="1"/>
</dbReference>
<feature type="disulfide bond" evidence="11">
    <location>
        <begin position="1280"/>
        <end position="1297"/>
    </location>
</feature>
<dbReference type="GO" id="GO:0009887">
    <property type="term" value="P:animal organ morphogenesis"/>
    <property type="evidence" value="ECO:0007669"/>
    <property type="project" value="TreeGrafter"/>
</dbReference>
<keyword evidence="10 11" id="KW-0424">Laminin EGF-like domain</keyword>
<dbReference type="PROSITE" id="PS51116">
    <property type="entry name" value="LAMININ_IVB"/>
    <property type="match status" value="1"/>
</dbReference>
<reference evidence="18" key="1">
    <citation type="submission" date="2025-08" db="UniProtKB">
        <authorList>
            <consortium name="RefSeq"/>
        </authorList>
    </citation>
    <scope>IDENTIFICATION</scope>
    <source>
        <tissue evidence="18">Gonad</tissue>
    </source>
</reference>
<evidence type="ECO:0000256" key="9">
    <source>
        <dbReference type="ARBA" id="ARBA00023180"/>
    </source>
</evidence>
<dbReference type="GeneID" id="109484326"/>
<feature type="disulfide bond" evidence="11">
    <location>
        <begin position="485"/>
        <end position="494"/>
    </location>
</feature>
<dbReference type="SMART" id="SM00180">
    <property type="entry name" value="EGF_Lam"/>
    <property type="match status" value="12"/>
</dbReference>
<evidence type="ECO:0000256" key="12">
    <source>
        <dbReference type="SAM" id="Coils"/>
    </source>
</evidence>
<keyword evidence="4 13" id="KW-0732">Signal</keyword>
<evidence type="ECO:0000256" key="8">
    <source>
        <dbReference type="ARBA" id="ARBA00023157"/>
    </source>
</evidence>
<evidence type="ECO:0000259" key="16">
    <source>
        <dbReference type="PROSITE" id="PS51117"/>
    </source>
</evidence>
<dbReference type="InterPro" id="IPR002049">
    <property type="entry name" value="LE_dom"/>
</dbReference>
<dbReference type="SUPFAM" id="SSF57196">
    <property type="entry name" value="EGF/Laminin"/>
    <property type="match status" value="8"/>
</dbReference>
<dbReference type="FunFam" id="2.10.25.10:FF:000188">
    <property type="entry name" value="Laminin subunit gamma 2"/>
    <property type="match status" value="1"/>
</dbReference>
<dbReference type="Gene3D" id="2.10.25.10">
    <property type="entry name" value="Laminin"/>
    <property type="match status" value="9"/>
</dbReference>
<dbReference type="Gene3D" id="2.170.300.10">
    <property type="entry name" value="Tie2 ligand-binding domain superfamily"/>
    <property type="match status" value="2"/>
</dbReference>
<evidence type="ECO:0000256" key="4">
    <source>
        <dbReference type="ARBA" id="ARBA00022729"/>
    </source>
</evidence>
<feature type="domain" description="Laminin IV type B" evidence="15">
    <location>
        <begin position="556"/>
        <end position="785"/>
    </location>
</feature>
<evidence type="ECO:0000256" key="1">
    <source>
        <dbReference type="ARBA" id="ARBA00004302"/>
    </source>
</evidence>
<dbReference type="SMART" id="SM00136">
    <property type="entry name" value="LamNT"/>
    <property type="match status" value="1"/>
</dbReference>
<dbReference type="KEGG" id="bbel:109484326"/>
<proteinExistence type="predicted"/>
<dbReference type="FunFam" id="2.10.25.10:FF:000775">
    <property type="entry name" value="Predicted protein"/>
    <property type="match status" value="1"/>
</dbReference>
<keyword evidence="9" id="KW-0325">Glycoprotein</keyword>
<keyword evidence="2" id="KW-0964">Secreted</keyword>
<feature type="disulfide bond" evidence="11">
    <location>
        <begin position="922"/>
        <end position="931"/>
    </location>
</feature>
<feature type="chain" id="PRO_5028340757" evidence="13">
    <location>
        <begin position="26"/>
        <end position="1905"/>
    </location>
</feature>
<evidence type="ECO:0000256" key="10">
    <source>
        <dbReference type="ARBA" id="ARBA00023292"/>
    </source>
</evidence>
<keyword evidence="6" id="KW-0084">Basement membrane</keyword>
<feature type="domain" description="Laminin EGF-like" evidence="14">
    <location>
        <begin position="1278"/>
        <end position="1326"/>
    </location>
</feature>
<dbReference type="Gene3D" id="2.60.120.260">
    <property type="entry name" value="Galactose-binding domain-like"/>
    <property type="match status" value="1"/>
</dbReference>
<gene>
    <name evidence="18" type="primary">LOC109484326</name>
</gene>
<sequence length="1905" mass="206883">MKPRTTDHVLIWILVLLFPWEPLLALETSKCEEEVDGEMVYYACLGATSHLSGLPFDLTVTPAQYTCGSEIDGQVYDDYATQDSAIFSDIRECSLDDSLPEFMVDEDSTAESPTFWQSISWLLYPTPLHINITLSFPTLYELGDDITIAMPTARPRTMVLEKSLDHGRTWQTMQYYAYNCREAFGLEDKEQSAVSLDSATEITCTGEDSDILPMVGEPQDSAVTFEKLTQLYNDRSNVEGILEKFENDTFRELFVFTDLRIQLLYPATDGTEVSSDLLSKLQNYYTISNIDFVARCYCNLHGLYCNNTMCECQHNTAGPSCERCLPLYNNRPWRRGSYLPQPGGTANECQKCNCNDHADSCVYNATLGHGVCQDCQHNTTGVNCSVCQTSFYRNDSLPFNYPDICITCNCEALGVRDSDASCDPHTGQCHCKAGVTGLHCDQCVNGTWGLLSEDRPGECKNCSCDTLGTLDSLELCDQTTGQCPCKTTTETATCGRCKDKYWRFPVDPEQECLPCLCDVGGSASQNTSCDQSTGQCDCRPNLQGLCCNQTQDGYYVPGLDFLLFEAEENTETNCSVVTTELPETLPFTGRGFVSCTGNAVVTFNVEVEQNWFYTLAVRHTVDNNTTLPAAYVEVFTVGSAEVNGSSVGNDSIQMNSSTPTSLTVDGNSTEQVFSLCPYESGLAYTQNITLTAGVGQVSLTDPVQLDRRCRYQVSVHLDGAGAPVVVDSLLLIPDVTKSVVYELADNSTKEEYEDCVRSAAPLPTGDTASTEQCQQMVFSLSAQMYDGARACDCDPVGTLGGASDCSAVGGQCRCKPGVGGTRCDTCIPGYHGFSQEGCSACNCSDLGSVHLVCDLETGQCPCHPGVANVSMPSARNLTADLQCRSCQLNYFGFESGGGCDPCLCNETGSVSPQCDETGQCPCQDTVGGQKCDVCLPGFFNFSSQGPCGCDEAGSEVMNCDQTDGSCDCKFNVEGEKCSACQNMTFNLAAWNPDGCQDCFCFGHSHSCRSAVGFLLQNITVEVNSSDIITAGGVSYYSVSRTLVGDHTRSYGLNLVLTLDLMGGDDEVSTDGLVELTGANFTLVNWGTETLQVDPRSNSSGSTAALQEVSLLLHETFWNISDVEAFLHAVNFSRLLSDLTSVKVPRQVGNTTVTLHRVVLQTAVAMADPALPPVLSVENCSCPDGLSGLSCDECAPGYHRAGELDDRFMPCVACNCSNNTLTSPPQCDSITGECLNCRPGRTGKHCELCDHNVVGPDCDRCAENTYGLGNPDFPGCRNCSCSPWGSVNASCDLETGQCYCSNSTEGLKCDECKGNLYYNNETLGCIECEGCYDQIETRTAKLRLLRDNITQFVNMLNSGDNQNVLFSTRLETIQSQVAGLYNRSQETEDVAAEMHDTLKQLNTSAQEVLLGLTVAVESEVKQIEGLFQQALGNISSGQAERNATVRQLKRAYNVINNSLPGVSAELDNLVDTLNQTLAEMAAIQGEVNISISTVLGTLGDIQTSALRAFQQAQQAQQVASKAVALHQNTTELIQQLNQTARNISASLDSQMDQVLGLYGTVSHATQVAMDTARSVNSTESLPTEEVVELIERSRGLQERANKLTLQVTSNMTEAEATAENIQQAQKTTAQFDGEVQRLQEQADSLHNRSSQAFAEAQAAVQRAQDNFTAAEEMLNVLQNFTVLSQAMQEVVAVSLQQVEQVQSGSLAATQQAQQLQQDLQLAAGTAQAALQQVENMQEMVNNRSQETSDILSQAEALNTSAAALPSADQAAGNVSAANSSRVPTMQQACRNLTQDKDRLEAEVRRVGGQVIETQSSVVQSQQTVSQLASDLQNVQLLDRGRLQDIRNEVEALRTEITSEQLDATIQQLQDSSTAQHTWIQEKHTQITTIRNKLQNLQILKEQLGIR</sequence>
<dbReference type="OrthoDB" id="9981301at2759"/>
<evidence type="ECO:0000256" key="3">
    <source>
        <dbReference type="ARBA" id="ARBA00022530"/>
    </source>
</evidence>
<feature type="disulfide bond" evidence="11">
    <location>
        <begin position="902"/>
        <end position="914"/>
    </location>
</feature>
<feature type="domain" description="Laminin EGF-like" evidence="14">
    <location>
        <begin position="791"/>
        <end position="840"/>
    </location>
</feature>
<comment type="subcellular location">
    <subcellularLocation>
        <location evidence="1">Secreted</location>
        <location evidence="1">Extracellular space</location>
        <location evidence="1">Extracellular matrix</location>
        <location evidence="1">Basement membrane</location>
    </subcellularLocation>
</comment>
<keyword evidence="17" id="KW-1185">Reference proteome</keyword>
<feature type="coiled-coil region" evidence="12">
    <location>
        <begin position="1711"/>
        <end position="1745"/>
    </location>
</feature>
<dbReference type="InterPro" id="IPR013015">
    <property type="entry name" value="Laminin_IV_B"/>
</dbReference>
<evidence type="ECO:0000256" key="6">
    <source>
        <dbReference type="ARBA" id="ARBA00022869"/>
    </source>
</evidence>
<dbReference type="CDD" id="cd00055">
    <property type="entry name" value="EGF_Lam"/>
    <property type="match status" value="11"/>
</dbReference>
<dbReference type="Proteomes" id="UP000515135">
    <property type="component" value="Unplaced"/>
</dbReference>
<dbReference type="FunFam" id="2.10.25.10:FF:000135">
    <property type="entry name" value="Laminin subunit beta 4"/>
    <property type="match status" value="1"/>
</dbReference>
<comment type="caution">
    <text evidence="11">Lacks conserved residue(s) required for the propagation of feature annotation.</text>
</comment>
<dbReference type="InterPro" id="IPR050440">
    <property type="entry name" value="Laminin/Netrin_ECM"/>
</dbReference>
<keyword evidence="3" id="KW-0272">Extracellular matrix</keyword>
<feature type="disulfide bond" evidence="11">
    <location>
        <begin position="431"/>
        <end position="440"/>
    </location>
</feature>
<keyword evidence="8 11" id="KW-1015">Disulfide bond</keyword>
<evidence type="ECO:0000256" key="7">
    <source>
        <dbReference type="ARBA" id="ARBA00023054"/>
    </source>
</evidence>
<dbReference type="RefSeq" id="XP_019643140.1">
    <property type="nucleotide sequence ID" value="XM_019787581.1"/>
</dbReference>
<feature type="coiled-coil region" evidence="12">
    <location>
        <begin position="1585"/>
        <end position="1672"/>
    </location>
</feature>
<feature type="domain" description="Laminin N-terminal" evidence="16">
    <location>
        <begin position="40"/>
        <end position="295"/>
    </location>
</feature>
<feature type="domain" description="Laminin EGF-like" evidence="14">
    <location>
        <begin position="902"/>
        <end position="951"/>
    </location>
</feature>
<dbReference type="GO" id="GO:0009888">
    <property type="term" value="P:tissue development"/>
    <property type="evidence" value="ECO:0007669"/>
    <property type="project" value="TreeGrafter"/>
</dbReference>
<feature type="coiled-coil region" evidence="12">
    <location>
        <begin position="1781"/>
        <end position="1808"/>
    </location>
</feature>
<feature type="disulfide bond" evidence="11">
    <location>
        <begin position="1278"/>
        <end position="1290"/>
    </location>
</feature>
<dbReference type="PROSITE" id="PS51117">
    <property type="entry name" value="LAMININ_NTER"/>
    <property type="match status" value="1"/>
</dbReference>
<evidence type="ECO:0000256" key="5">
    <source>
        <dbReference type="ARBA" id="ARBA00022737"/>
    </source>
</evidence>
<feature type="disulfide bond" evidence="11">
    <location>
        <begin position="1299"/>
        <end position="1308"/>
    </location>
</feature>
<dbReference type="FunFam" id="2.10.25.10:FF:000090">
    <property type="entry name" value="laminin subunit alpha"/>
    <property type="match status" value="3"/>
</dbReference>
<accession>A0A6P4ZPN0</accession>
<evidence type="ECO:0000313" key="17">
    <source>
        <dbReference type="Proteomes" id="UP000515135"/>
    </source>
</evidence>
<dbReference type="PRINTS" id="PR00011">
    <property type="entry name" value="EGFLAMININ"/>
</dbReference>
<dbReference type="Pfam" id="PF00053">
    <property type="entry name" value="EGF_laminin"/>
    <property type="match status" value="12"/>
</dbReference>
<evidence type="ECO:0000256" key="2">
    <source>
        <dbReference type="ARBA" id="ARBA00022525"/>
    </source>
</evidence>
<feature type="domain" description="Laminin EGF-like" evidence="14">
    <location>
        <begin position="462"/>
        <end position="514"/>
    </location>
</feature>
<feature type="domain" description="Laminin EGF-like" evidence="14">
    <location>
        <begin position="408"/>
        <end position="461"/>
    </location>
</feature>
<dbReference type="GO" id="GO:0005604">
    <property type="term" value="C:basement membrane"/>
    <property type="evidence" value="ECO:0007669"/>
    <property type="project" value="UniProtKB-SubCell"/>
</dbReference>
<evidence type="ECO:0000256" key="11">
    <source>
        <dbReference type="PROSITE-ProRule" id="PRU00460"/>
    </source>
</evidence>
<evidence type="ECO:0000259" key="15">
    <source>
        <dbReference type="PROSITE" id="PS51116"/>
    </source>
</evidence>
<evidence type="ECO:0000313" key="18">
    <source>
        <dbReference type="RefSeq" id="XP_019643140.1"/>
    </source>
</evidence>
<protein>
    <submittedName>
        <fullName evidence="18">Laminin subunit gamma-1-like</fullName>
    </submittedName>
</protein>
<name>A0A6P4ZPN0_BRABE</name>
<evidence type="ECO:0000256" key="13">
    <source>
        <dbReference type="SAM" id="SignalP"/>
    </source>
</evidence>
<keyword evidence="7 12" id="KW-0175">Coiled coil</keyword>
<organism evidence="17 18">
    <name type="scientific">Branchiostoma belcheri</name>
    <name type="common">Amphioxus</name>
    <dbReference type="NCBI Taxonomy" id="7741"/>
    <lineage>
        <taxon>Eukaryota</taxon>
        <taxon>Metazoa</taxon>
        <taxon>Chordata</taxon>
        <taxon>Cephalochordata</taxon>
        <taxon>Leptocardii</taxon>
        <taxon>Amphioxiformes</taxon>
        <taxon>Branchiostomatidae</taxon>
        <taxon>Branchiostoma</taxon>
    </lineage>
</organism>
<dbReference type="PANTHER" id="PTHR10574">
    <property type="entry name" value="NETRIN/LAMININ-RELATED"/>
    <property type="match status" value="1"/>
</dbReference>
<feature type="signal peptide" evidence="13">
    <location>
        <begin position="1"/>
        <end position="25"/>
    </location>
</feature>
<dbReference type="PROSITE" id="PS50027">
    <property type="entry name" value="EGF_LAM_2"/>
    <property type="match status" value="5"/>
</dbReference>
<dbReference type="PANTHER" id="PTHR10574:SF440">
    <property type="entry name" value="LAMININ EGF-LIKE DOMAIN-CONTAINING PROTEIN"/>
    <property type="match status" value="1"/>
</dbReference>
<keyword evidence="5" id="KW-0677">Repeat</keyword>
<feature type="disulfide bond" evidence="11">
    <location>
        <begin position="814"/>
        <end position="823"/>
    </location>
</feature>
<dbReference type="Pfam" id="PF21199">
    <property type="entry name" value="LAMININ_IV_B"/>
    <property type="match status" value="1"/>
</dbReference>
<evidence type="ECO:0000259" key="14">
    <source>
        <dbReference type="PROSITE" id="PS50027"/>
    </source>
</evidence>
<dbReference type="PROSITE" id="PS01248">
    <property type="entry name" value="EGF_LAM_1"/>
    <property type="match status" value="6"/>
</dbReference>
<dbReference type="InterPro" id="IPR008211">
    <property type="entry name" value="Laminin_N"/>
</dbReference>